<dbReference type="Proteomes" id="UP000563268">
    <property type="component" value="Unassembled WGS sequence"/>
</dbReference>
<feature type="domain" description="Arc-like DNA binding" evidence="1">
    <location>
        <begin position="5"/>
        <end position="46"/>
    </location>
</feature>
<accession>A0A7Y8JHF0</accession>
<dbReference type="InterPro" id="IPR005569">
    <property type="entry name" value="Arc_DNA-bd_dom"/>
</dbReference>
<dbReference type="SUPFAM" id="SSF47598">
    <property type="entry name" value="Ribbon-helix-helix"/>
    <property type="match status" value="1"/>
</dbReference>
<keyword evidence="2" id="KW-0238">DNA-binding</keyword>
<dbReference type="RefSeq" id="WP_176992396.1">
    <property type="nucleotide sequence ID" value="NZ_JACARL010000029.1"/>
</dbReference>
<evidence type="ECO:0000313" key="4">
    <source>
        <dbReference type="Proteomes" id="UP000563268"/>
    </source>
</evidence>
<dbReference type="AlphaFoldDB" id="A0A7Y8JHF0"/>
<dbReference type="EMBL" id="JACARL010000029">
    <property type="protein sequence ID" value="NWE81476.1"/>
    <property type="molecule type" value="Genomic_DNA"/>
</dbReference>
<gene>
    <name evidence="2" type="ORF">HX788_08720</name>
    <name evidence="3" type="ORF">HX795_05160</name>
</gene>
<protein>
    <submittedName>
        <fullName evidence="2">Arc family DNA-binding protein</fullName>
    </submittedName>
</protein>
<comment type="caution">
    <text evidence="2">The sequence shown here is derived from an EMBL/GenBank/DDBJ whole genome shotgun (WGS) entry which is preliminary data.</text>
</comment>
<dbReference type="Pfam" id="PF03869">
    <property type="entry name" value="Arc"/>
    <property type="match status" value="1"/>
</dbReference>
<dbReference type="InterPro" id="IPR010985">
    <property type="entry name" value="Ribbon_hlx_hlx"/>
</dbReference>
<name>A0A7Y8JHF0_9PSED</name>
<dbReference type="InterPro" id="IPR013321">
    <property type="entry name" value="Arc_rbn_hlx_hlx"/>
</dbReference>
<evidence type="ECO:0000313" key="3">
    <source>
        <dbReference type="EMBL" id="NWE81476.1"/>
    </source>
</evidence>
<dbReference type="GO" id="GO:0003677">
    <property type="term" value="F:DNA binding"/>
    <property type="evidence" value="ECO:0007669"/>
    <property type="project" value="UniProtKB-KW"/>
</dbReference>
<evidence type="ECO:0000259" key="1">
    <source>
        <dbReference type="Pfam" id="PF03869"/>
    </source>
</evidence>
<dbReference type="EMBL" id="JACARM010000019">
    <property type="protein sequence ID" value="NWE07174.1"/>
    <property type="molecule type" value="Genomic_DNA"/>
</dbReference>
<reference evidence="4 5" key="1">
    <citation type="submission" date="2020-04" db="EMBL/GenBank/DDBJ databases">
        <title>Molecular characterization of pseudomonads from Agaricus bisporus reveal novel blotch 2 pathogens in Western Europe.</title>
        <authorList>
            <person name="Taparia T."/>
            <person name="Krijger M."/>
            <person name="Haynes E."/>
            <person name="Elpinstone J.G."/>
            <person name="Noble R."/>
            <person name="Van Der Wolf J."/>
        </authorList>
    </citation>
    <scope>NUCLEOTIDE SEQUENCE [LARGE SCALE GENOMIC DNA]</scope>
    <source>
        <strain evidence="3 5">K6002</strain>
        <strain evidence="2 4">K7002</strain>
    </source>
</reference>
<dbReference type="Proteomes" id="UP000590218">
    <property type="component" value="Unassembled WGS sequence"/>
</dbReference>
<evidence type="ECO:0000313" key="5">
    <source>
        <dbReference type="Proteomes" id="UP000590218"/>
    </source>
</evidence>
<evidence type="ECO:0000313" key="2">
    <source>
        <dbReference type="EMBL" id="NWE07174.1"/>
    </source>
</evidence>
<proteinExistence type="predicted"/>
<organism evidence="2 4">
    <name type="scientific">Pseudomonas edaphica</name>
    <dbReference type="NCBI Taxonomy" id="2006980"/>
    <lineage>
        <taxon>Bacteria</taxon>
        <taxon>Pseudomonadati</taxon>
        <taxon>Pseudomonadota</taxon>
        <taxon>Gammaproteobacteria</taxon>
        <taxon>Pseudomonadales</taxon>
        <taxon>Pseudomonadaceae</taxon>
        <taxon>Pseudomonas</taxon>
    </lineage>
</organism>
<dbReference type="Gene3D" id="1.10.1220.10">
    <property type="entry name" value="Met repressor-like"/>
    <property type="match status" value="1"/>
</dbReference>
<sequence length="57" mass="6531">MQKSKQRPSYPLRLPIDVRGKAEGEAQENHRSLNVELGLLIEDGLKWRNMKKGQSEA</sequence>
<dbReference type="GO" id="GO:0006355">
    <property type="term" value="P:regulation of DNA-templated transcription"/>
    <property type="evidence" value="ECO:0007669"/>
    <property type="project" value="InterPro"/>
</dbReference>